<dbReference type="InterPro" id="IPR043519">
    <property type="entry name" value="NT_sf"/>
</dbReference>
<feature type="compositionally biased region" description="Polar residues" evidence="1">
    <location>
        <begin position="231"/>
        <end position="242"/>
    </location>
</feature>
<evidence type="ECO:0000313" key="3">
    <source>
        <dbReference type="EMBL" id="MBK4735484.1"/>
    </source>
</evidence>
<reference evidence="3" key="1">
    <citation type="submission" date="2021-01" db="EMBL/GenBank/DDBJ databases">
        <title>Genome sequence of strain Noviherbaspirillum sp. DKR-6.</title>
        <authorList>
            <person name="Chaudhary D.K."/>
        </authorList>
    </citation>
    <scope>NUCLEOTIDE SEQUENCE</scope>
    <source>
        <strain evidence="3">DKR-6</strain>
    </source>
</reference>
<dbReference type="Gene3D" id="3.30.460.10">
    <property type="entry name" value="Beta Polymerase, domain 2"/>
    <property type="match status" value="1"/>
</dbReference>
<protein>
    <submittedName>
        <fullName evidence="3">(P)ppGpp synthetase</fullName>
    </submittedName>
</protein>
<dbReference type="GO" id="GO:0015969">
    <property type="term" value="P:guanosine tetraphosphate metabolic process"/>
    <property type="evidence" value="ECO:0007669"/>
    <property type="project" value="InterPro"/>
</dbReference>
<dbReference type="InterPro" id="IPR007685">
    <property type="entry name" value="RelA_SpoT"/>
</dbReference>
<dbReference type="PANTHER" id="PTHR41773:SF1">
    <property type="entry name" value="RELA_SPOT DOMAIN-CONTAINING PROTEIN"/>
    <property type="match status" value="1"/>
</dbReference>
<dbReference type="Pfam" id="PF04607">
    <property type="entry name" value="RelA_SpoT"/>
    <property type="match status" value="1"/>
</dbReference>
<dbReference type="SUPFAM" id="SSF81301">
    <property type="entry name" value="Nucleotidyltransferase"/>
    <property type="match status" value="1"/>
</dbReference>
<dbReference type="PANTHER" id="PTHR41773">
    <property type="entry name" value="GTP PYROPHOSPHATASE-RELATED"/>
    <property type="match status" value="1"/>
</dbReference>
<organism evidence="3 4">
    <name type="scientific">Noviherbaspirillum pedocola</name>
    <dbReference type="NCBI Taxonomy" id="2801341"/>
    <lineage>
        <taxon>Bacteria</taxon>
        <taxon>Pseudomonadati</taxon>
        <taxon>Pseudomonadota</taxon>
        <taxon>Betaproteobacteria</taxon>
        <taxon>Burkholderiales</taxon>
        <taxon>Oxalobacteraceae</taxon>
        <taxon>Noviherbaspirillum</taxon>
    </lineage>
</organism>
<dbReference type="SMART" id="SM00954">
    <property type="entry name" value="RelA_SpoT"/>
    <property type="match status" value="1"/>
</dbReference>
<dbReference type="Proteomes" id="UP000622890">
    <property type="component" value="Unassembled WGS sequence"/>
</dbReference>
<dbReference type="EMBL" id="JAEPBG010000004">
    <property type="protein sequence ID" value="MBK4735484.1"/>
    <property type="molecule type" value="Genomic_DNA"/>
</dbReference>
<gene>
    <name evidence="3" type="ORF">JJB74_12735</name>
</gene>
<keyword evidence="4" id="KW-1185">Reference proteome</keyword>
<proteinExistence type="predicted"/>
<name>A0A934STY2_9BURK</name>
<evidence type="ECO:0000256" key="1">
    <source>
        <dbReference type="SAM" id="MobiDB-lite"/>
    </source>
</evidence>
<evidence type="ECO:0000259" key="2">
    <source>
        <dbReference type="SMART" id="SM00954"/>
    </source>
</evidence>
<sequence>MASTDFEREKTEFRDYYGTHLKLMEDAKDSYIALLTALVIRSKGVEISKIEGRVKDREECIRKFNLKYRTDLEKGGNGYAIKDHISDLIGIRIVCLYEDDIERIREVIEHHFSVIDVTDKIAAIESTESNFGYKGLHLDVKLGPPRSTAEEYQVYADLAFEIQVRTIVQDSWSVLDHKIKYKKAIPNNLKRRINTLAALFELADREFKEIREATLHEIQMAEEDEPEQRDPAQSQQTPRPSNTRLQLNAFGLLRIAKHFFRAFEFEPHKVDGFTADIVKMCPNITRRDLNSFVGENITAVRRYQAEFERDNPDDSLNPYTIIRHCLYKQDRVAFHDALTNVARERFDAWLAREG</sequence>
<dbReference type="CDD" id="cd05399">
    <property type="entry name" value="NT_Rel-Spo_like"/>
    <property type="match status" value="1"/>
</dbReference>
<comment type="caution">
    <text evidence="3">The sequence shown here is derived from an EMBL/GenBank/DDBJ whole genome shotgun (WGS) entry which is preliminary data.</text>
</comment>
<dbReference type="RefSeq" id="WP_200592235.1">
    <property type="nucleotide sequence ID" value="NZ_JAEPBG010000004.1"/>
</dbReference>
<dbReference type="AlphaFoldDB" id="A0A934STY2"/>
<accession>A0A934STY2</accession>
<dbReference type="Gene3D" id="1.10.287.860">
    <property type="entry name" value="Nucleotidyltransferase"/>
    <property type="match status" value="1"/>
</dbReference>
<feature type="domain" description="RelA/SpoT" evidence="2">
    <location>
        <begin position="52"/>
        <end position="187"/>
    </location>
</feature>
<evidence type="ECO:0000313" key="4">
    <source>
        <dbReference type="Proteomes" id="UP000622890"/>
    </source>
</evidence>
<feature type="region of interest" description="Disordered" evidence="1">
    <location>
        <begin position="220"/>
        <end position="242"/>
    </location>
</feature>